<dbReference type="Gene3D" id="3.30.470.10">
    <property type="match status" value="1"/>
</dbReference>
<dbReference type="InterPro" id="IPR043132">
    <property type="entry name" value="BCAT-like_C"/>
</dbReference>
<dbReference type="EMBL" id="JAUESC010000380">
    <property type="protein sequence ID" value="KAK0593181.1"/>
    <property type="molecule type" value="Genomic_DNA"/>
</dbReference>
<dbReference type="Pfam" id="PF01063">
    <property type="entry name" value="Aminotran_4"/>
    <property type="match status" value="1"/>
</dbReference>
<dbReference type="GO" id="GO:0003824">
    <property type="term" value="F:catalytic activity"/>
    <property type="evidence" value="ECO:0007669"/>
    <property type="project" value="InterPro"/>
</dbReference>
<sequence length="350" mass="39145">MTSTSTRILFCNGAVLYSPETPSVSTFLQTHPGAYTTTRTLNNGSCLMFWERHVQRLANSARILFDSNPQLLFKSADVIPSLLTPVSSLMWESMIKSMVDYSLNKALPVALKERRDGEELAVTVLVEGDFQKLSGIEDVNGSSIGGLFDVFAHFSGYTPFVFGVRGNGARLAVVGRGRDVAEAKYSDWVRLRKPLEKLRPPSVTELLLSNDGDRILEGSVTNFFVVCRKDNSAADFEVQTAPISDGVLPGVIRQLVIEVCISKGIPLREVAPSWSEHELWEEAFITSSLRVLQHVESIQVPRTWELQESKCWDEIAWKEKQFEESPGMITKVIQKEIMERAGLEGYILNR</sequence>
<reference evidence="1" key="2">
    <citation type="submission" date="2023-06" db="EMBL/GenBank/DDBJ databases">
        <authorList>
            <person name="Swenson N.G."/>
            <person name="Wegrzyn J.L."/>
            <person name="Mcevoy S.L."/>
        </authorList>
    </citation>
    <scope>NUCLEOTIDE SEQUENCE</scope>
    <source>
        <strain evidence="1">NS2018</strain>
        <tissue evidence="1">Leaf</tissue>
    </source>
</reference>
<dbReference type="InterPro" id="IPR043131">
    <property type="entry name" value="BCAT-like_N"/>
</dbReference>
<dbReference type="PANTHER" id="PTHR47703:SF2">
    <property type="entry name" value="D-AMINOACID AMINOTRANSFERASE-LIKE PLP-DEPENDENT ENZYMES SUPERFAMILY PROTEIN"/>
    <property type="match status" value="1"/>
</dbReference>
<comment type="caution">
    <text evidence="1">The sequence shown here is derived from an EMBL/GenBank/DDBJ whole genome shotgun (WGS) entry which is preliminary data.</text>
</comment>
<dbReference type="InterPro" id="IPR001544">
    <property type="entry name" value="Aminotrans_IV"/>
</dbReference>
<gene>
    <name evidence="1" type="ORF">LWI29_032449</name>
</gene>
<dbReference type="PANTHER" id="PTHR47703">
    <property type="entry name" value="D-AMINOACID AMINOTRANSFERASE-LIKE PLP-DEPENDENT ENZYMES SUPERFAMILY PROTEIN"/>
    <property type="match status" value="1"/>
</dbReference>
<reference evidence="1" key="1">
    <citation type="journal article" date="2022" name="Plant J.">
        <title>Strategies of tolerance reflected in two North American maple genomes.</title>
        <authorList>
            <person name="McEvoy S.L."/>
            <person name="Sezen U.U."/>
            <person name="Trouern-Trend A."/>
            <person name="McMahon S.M."/>
            <person name="Schaberg P.G."/>
            <person name="Yang J."/>
            <person name="Wegrzyn J.L."/>
            <person name="Swenson N.G."/>
        </authorList>
    </citation>
    <scope>NUCLEOTIDE SEQUENCE</scope>
    <source>
        <strain evidence="1">NS2018</strain>
    </source>
</reference>
<proteinExistence type="predicted"/>
<dbReference type="Proteomes" id="UP001168877">
    <property type="component" value="Unassembled WGS sequence"/>
</dbReference>
<dbReference type="Gene3D" id="3.20.10.10">
    <property type="entry name" value="D-amino Acid Aminotransferase, subunit A, domain 2"/>
    <property type="match status" value="1"/>
</dbReference>
<protein>
    <submittedName>
        <fullName evidence="1">Uncharacterized protein</fullName>
    </submittedName>
</protein>
<organism evidence="1 2">
    <name type="scientific">Acer saccharum</name>
    <name type="common">Sugar maple</name>
    <dbReference type="NCBI Taxonomy" id="4024"/>
    <lineage>
        <taxon>Eukaryota</taxon>
        <taxon>Viridiplantae</taxon>
        <taxon>Streptophyta</taxon>
        <taxon>Embryophyta</taxon>
        <taxon>Tracheophyta</taxon>
        <taxon>Spermatophyta</taxon>
        <taxon>Magnoliopsida</taxon>
        <taxon>eudicotyledons</taxon>
        <taxon>Gunneridae</taxon>
        <taxon>Pentapetalae</taxon>
        <taxon>rosids</taxon>
        <taxon>malvids</taxon>
        <taxon>Sapindales</taxon>
        <taxon>Sapindaceae</taxon>
        <taxon>Hippocastanoideae</taxon>
        <taxon>Acereae</taxon>
        <taxon>Acer</taxon>
    </lineage>
</organism>
<name>A0AA39SHU5_ACESA</name>
<dbReference type="CDD" id="cd00449">
    <property type="entry name" value="PLPDE_IV"/>
    <property type="match status" value="1"/>
</dbReference>
<evidence type="ECO:0000313" key="2">
    <source>
        <dbReference type="Proteomes" id="UP001168877"/>
    </source>
</evidence>
<dbReference type="AlphaFoldDB" id="A0AA39SHU5"/>
<dbReference type="InterPro" id="IPR036038">
    <property type="entry name" value="Aminotransferase-like"/>
</dbReference>
<accession>A0AA39SHU5</accession>
<evidence type="ECO:0000313" key="1">
    <source>
        <dbReference type="EMBL" id="KAK0593181.1"/>
    </source>
</evidence>
<dbReference type="SUPFAM" id="SSF56752">
    <property type="entry name" value="D-aminoacid aminotransferase-like PLP-dependent enzymes"/>
    <property type="match status" value="1"/>
</dbReference>
<keyword evidence="2" id="KW-1185">Reference proteome</keyword>